<dbReference type="AlphaFoldDB" id="A0A8X6XLN1"/>
<keyword evidence="3" id="KW-1185">Reference proteome</keyword>
<sequence>MHQRSSFDSSFPSTRWRSNSFHNLPACILSKRFLTHPPNDKIFVRPSIFCGAHSRAQSNSRNSFRSTELSNTDVPLRESGLEPGTLRETRDIVLALFALLSERDV</sequence>
<proteinExistence type="predicted"/>
<evidence type="ECO:0000313" key="2">
    <source>
        <dbReference type="EMBL" id="GFY55431.1"/>
    </source>
</evidence>
<feature type="compositionally biased region" description="Polar residues" evidence="1">
    <location>
        <begin position="55"/>
        <end position="73"/>
    </location>
</feature>
<protein>
    <submittedName>
        <fullName evidence="2">Uncharacterized protein</fullName>
    </submittedName>
</protein>
<feature type="region of interest" description="Disordered" evidence="1">
    <location>
        <begin position="54"/>
        <end position="82"/>
    </location>
</feature>
<reference evidence="2" key="1">
    <citation type="submission" date="2020-08" db="EMBL/GenBank/DDBJ databases">
        <title>Multicomponent nature underlies the extraordinary mechanical properties of spider dragline silk.</title>
        <authorList>
            <person name="Kono N."/>
            <person name="Nakamura H."/>
            <person name="Mori M."/>
            <person name="Yoshida Y."/>
            <person name="Ohtoshi R."/>
            <person name="Malay A.D."/>
            <person name="Moran D.A.P."/>
            <person name="Tomita M."/>
            <person name="Numata K."/>
            <person name="Arakawa K."/>
        </authorList>
    </citation>
    <scope>NUCLEOTIDE SEQUENCE</scope>
</reference>
<gene>
    <name evidence="2" type="ORF">TNIN_458691</name>
</gene>
<dbReference type="Proteomes" id="UP000886998">
    <property type="component" value="Unassembled WGS sequence"/>
</dbReference>
<dbReference type="EMBL" id="BMAV01010386">
    <property type="protein sequence ID" value="GFY55431.1"/>
    <property type="molecule type" value="Genomic_DNA"/>
</dbReference>
<name>A0A8X6XLN1_9ARAC</name>
<organism evidence="2 3">
    <name type="scientific">Trichonephila inaurata madagascariensis</name>
    <dbReference type="NCBI Taxonomy" id="2747483"/>
    <lineage>
        <taxon>Eukaryota</taxon>
        <taxon>Metazoa</taxon>
        <taxon>Ecdysozoa</taxon>
        <taxon>Arthropoda</taxon>
        <taxon>Chelicerata</taxon>
        <taxon>Arachnida</taxon>
        <taxon>Araneae</taxon>
        <taxon>Araneomorphae</taxon>
        <taxon>Entelegynae</taxon>
        <taxon>Araneoidea</taxon>
        <taxon>Nephilidae</taxon>
        <taxon>Trichonephila</taxon>
        <taxon>Trichonephila inaurata</taxon>
    </lineage>
</organism>
<evidence type="ECO:0000313" key="3">
    <source>
        <dbReference type="Proteomes" id="UP000886998"/>
    </source>
</evidence>
<evidence type="ECO:0000256" key="1">
    <source>
        <dbReference type="SAM" id="MobiDB-lite"/>
    </source>
</evidence>
<comment type="caution">
    <text evidence="2">The sequence shown here is derived from an EMBL/GenBank/DDBJ whole genome shotgun (WGS) entry which is preliminary data.</text>
</comment>
<accession>A0A8X6XLN1</accession>